<feature type="chain" id="PRO_5021778230" evidence="4">
    <location>
        <begin position="23"/>
        <end position="493"/>
    </location>
</feature>
<reference evidence="6 7" key="1">
    <citation type="submission" date="2019-06" db="EMBL/GenBank/DDBJ databases">
        <title>Whole genome sequence for Rhodospirillaceae sp. R148.</title>
        <authorList>
            <person name="Wang G."/>
        </authorList>
    </citation>
    <scope>NUCLEOTIDE SEQUENCE [LARGE SCALE GENOMIC DNA]</scope>
    <source>
        <strain evidence="6 7">R148</strain>
    </source>
</reference>
<dbReference type="EMBL" id="VHSH01000003">
    <property type="protein sequence ID" value="TQV80878.1"/>
    <property type="molecule type" value="Genomic_DNA"/>
</dbReference>
<dbReference type="SUPFAM" id="SSF53850">
    <property type="entry name" value="Periplasmic binding protein-like II"/>
    <property type="match status" value="1"/>
</dbReference>
<dbReference type="AlphaFoldDB" id="A0A545TUI3"/>
<name>A0A545TUI3_9PROT</name>
<dbReference type="Gene3D" id="3.90.76.10">
    <property type="entry name" value="Dipeptide-binding Protein, Domain 1"/>
    <property type="match status" value="1"/>
</dbReference>
<dbReference type="GO" id="GO:1904680">
    <property type="term" value="F:peptide transmembrane transporter activity"/>
    <property type="evidence" value="ECO:0007669"/>
    <property type="project" value="TreeGrafter"/>
</dbReference>
<dbReference type="PROSITE" id="PS01040">
    <property type="entry name" value="SBP_BACTERIAL_5"/>
    <property type="match status" value="1"/>
</dbReference>
<dbReference type="GO" id="GO:0043190">
    <property type="term" value="C:ATP-binding cassette (ABC) transporter complex"/>
    <property type="evidence" value="ECO:0007669"/>
    <property type="project" value="InterPro"/>
</dbReference>
<dbReference type="PANTHER" id="PTHR30290">
    <property type="entry name" value="PERIPLASMIC BINDING COMPONENT OF ABC TRANSPORTER"/>
    <property type="match status" value="1"/>
</dbReference>
<comment type="similarity">
    <text evidence="2">Belongs to the bacterial solute-binding protein 5 family.</text>
</comment>
<feature type="signal peptide" evidence="4">
    <location>
        <begin position="1"/>
        <end position="22"/>
    </location>
</feature>
<feature type="domain" description="Solute-binding protein family 5" evidence="5">
    <location>
        <begin position="69"/>
        <end position="400"/>
    </location>
</feature>
<dbReference type="Gene3D" id="3.10.105.10">
    <property type="entry name" value="Dipeptide-binding Protein, Domain 3"/>
    <property type="match status" value="1"/>
</dbReference>
<proteinExistence type="inferred from homology"/>
<accession>A0A545TUI3</accession>
<organism evidence="6 7">
    <name type="scientific">Denitrobaculum tricleocarpae</name>
    <dbReference type="NCBI Taxonomy" id="2591009"/>
    <lineage>
        <taxon>Bacteria</taxon>
        <taxon>Pseudomonadati</taxon>
        <taxon>Pseudomonadota</taxon>
        <taxon>Alphaproteobacteria</taxon>
        <taxon>Rhodospirillales</taxon>
        <taxon>Rhodospirillaceae</taxon>
        <taxon>Denitrobaculum</taxon>
    </lineage>
</organism>
<dbReference type="GO" id="GO:0030288">
    <property type="term" value="C:outer membrane-bounded periplasmic space"/>
    <property type="evidence" value="ECO:0007669"/>
    <property type="project" value="UniProtKB-ARBA"/>
</dbReference>
<dbReference type="Gene3D" id="3.40.190.10">
    <property type="entry name" value="Periplasmic binding protein-like II"/>
    <property type="match status" value="1"/>
</dbReference>
<dbReference type="InterPro" id="IPR030678">
    <property type="entry name" value="Peptide/Ni-bd"/>
</dbReference>
<evidence type="ECO:0000256" key="2">
    <source>
        <dbReference type="ARBA" id="ARBA00005695"/>
    </source>
</evidence>
<evidence type="ECO:0000256" key="4">
    <source>
        <dbReference type="SAM" id="SignalP"/>
    </source>
</evidence>
<comment type="caution">
    <text evidence="6">The sequence shown here is derived from an EMBL/GenBank/DDBJ whole genome shotgun (WGS) entry which is preliminary data.</text>
</comment>
<keyword evidence="3 4" id="KW-0732">Signal</keyword>
<sequence>MKRLVMAVAVCAAGLIPLQLQAAGDGHLNMGVVLEPPHLDPTAGAAAAIDEVVYANVFEGLTRIDRNGEVKPGLASSWKVSDDGKTYRFDLRDDVKFHDGTAMDSADVVFSIERAIAEDSVNAQKALFEAIESVAAEGAGTVIITLKRPTGHFLFNLGWGDAVVVGEESADGNKANPVGTGPFKFKRWVKGDRVELVHNEDYWGEPAKLATATFRFIPDPAAAVSAMMAGDVDAFANFPAPESMVQFEADPRFTVVIGSTEGETILSTNNGRPPFDDIRVRQAIAHAIDRKAIIDGAMFGYGTPIGSHFAPHHPAYVDLTDRYPLNLEKAKALLAEAGHADGFKATIKLPPPSYARRGGEIVASQLREIGIDLEIIPVEWAQWLEQAFRGQDFDLTIVSHTEPMDIGIYAREDYYFDYRSEAFNGLMDKLAAEVDEKARYDVMADAQKRLADDAVNGFLFQLAKHGVWNAKVRGLWENSPVQANDLTDVSWEK</sequence>
<dbReference type="InterPro" id="IPR000914">
    <property type="entry name" value="SBP_5_dom"/>
</dbReference>
<dbReference type="CDD" id="cd08494">
    <property type="entry name" value="PBP2_NikA_DppA_OppA_like_6"/>
    <property type="match status" value="1"/>
</dbReference>
<evidence type="ECO:0000313" key="7">
    <source>
        <dbReference type="Proteomes" id="UP000315252"/>
    </source>
</evidence>
<evidence type="ECO:0000313" key="6">
    <source>
        <dbReference type="EMBL" id="TQV80878.1"/>
    </source>
</evidence>
<dbReference type="PIRSF" id="PIRSF002741">
    <property type="entry name" value="MppA"/>
    <property type="match status" value="1"/>
</dbReference>
<dbReference type="Pfam" id="PF00496">
    <property type="entry name" value="SBP_bac_5"/>
    <property type="match status" value="1"/>
</dbReference>
<dbReference type="InterPro" id="IPR023765">
    <property type="entry name" value="SBP_5_CS"/>
</dbReference>
<dbReference type="Proteomes" id="UP000315252">
    <property type="component" value="Unassembled WGS sequence"/>
</dbReference>
<keyword evidence="7" id="KW-1185">Reference proteome</keyword>
<evidence type="ECO:0000256" key="3">
    <source>
        <dbReference type="ARBA" id="ARBA00022729"/>
    </source>
</evidence>
<dbReference type="OrthoDB" id="9803988at2"/>
<dbReference type="RefSeq" id="WP_142896592.1">
    <property type="nucleotide sequence ID" value="NZ_ML660054.1"/>
</dbReference>
<dbReference type="PANTHER" id="PTHR30290:SF38">
    <property type="entry name" value="D,D-DIPEPTIDE-BINDING PERIPLASMIC PROTEIN DDPA-RELATED"/>
    <property type="match status" value="1"/>
</dbReference>
<gene>
    <name evidence="6" type="ORF">FKG95_12075</name>
</gene>
<dbReference type="GO" id="GO:0015833">
    <property type="term" value="P:peptide transport"/>
    <property type="evidence" value="ECO:0007669"/>
    <property type="project" value="TreeGrafter"/>
</dbReference>
<evidence type="ECO:0000259" key="5">
    <source>
        <dbReference type="Pfam" id="PF00496"/>
    </source>
</evidence>
<comment type="subcellular location">
    <subcellularLocation>
        <location evidence="1">Periplasm</location>
    </subcellularLocation>
</comment>
<protein>
    <submittedName>
        <fullName evidence="6">ABC transporter substrate-binding protein</fullName>
    </submittedName>
</protein>
<dbReference type="InterPro" id="IPR039424">
    <property type="entry name" value="SBP_5"/>
</dbReference>
<evidence type="ECO:0000256" key="1">
    <source>
        <dbReference type="ARBA" id="ARBA00004418"/>
    </source>
</evidence>